<dbReference type="OrthoDB" id="4246702at2"/>
<gene>
    <name evidence="2" type="ORF">E1283_04680</name>
</gene>
<keyword evidence="3" id="KW-1185">Reference proteome</keyword>
<protein>
    <recommendedName>
        <fullName evidence="1">DUF7848 domain-containing protein</fullName>
    </recommendedName>
</protein>
<reference evidence="2 3" key="1">
    <citation type="submission" date="2019-03" db="EMBL/GenBank/DDBJ databases">
        <title>Draft genome sequences of novel Actinobacteria.</title>
        <authorList>
            <person name="Sahin N."/>
            <person name="Ay H."/>
            <person name="Saygin H."/>
        </authorList>
    </citation>
    <scope>NUCLEOTIDE SEQUENCE [LARGE SCALE GENOMIC DNA]</scope>
    <source>
        <strain evidence="2 3">DSM 41900</strain>
    </source>
</reference>
<organism evidence="2 3">
    <name type="scientific">Streptomyces hainanensis</name>
    <dbReference type="NCBI Taxonomy" id="402648"/>
    <lineage>
        <taxon>Bacteria</taxon>
        <taxon>Bacillati</taxon>
        <taxon>Actinomycetota</taxon>
        <taxon>Actinomycetes</taxon>
        <taxon>Kitasatosporales</taxon>
        <taxon>Streptomycetaceae</taxon>
        <taxon>Streptomyces</taxon>
    </lineage>
</organism>
<dbReference type="EMBL" id="SMKI01000029">
    <property type="protein sequence ID" value="TDC78658.1"/>
    <property type="molecule type" value="Genomic_DNA"/>
</dbReference>
<dbReference type="Pfam" id="PF25232">
    <property type="entry name" value="DUF7848"/>
    <property type="match status" value="1"/>
</dbReference>
<comment type="caution">
    <text evidence="2">The sequence shown here is derived from an EMBL/GenBank/DDBJ whole genome shotgun (WGS) entry which is preliminary data.</text>
</comment>
<dbReference type="AlphaFoldDB" id="A0A4R4TKW8"/>
<dbReference type="InterPro" id="IPR057170">
    <property type="entry name" value="DUF7848"/>
</dbReference>
<evidence type="ECO:0000313" key="2">
    <source>
        <dbReference type="EMBL" id="TDC78658.1"/>
    </source>
</evidence>
<accession>A0A4R4TKW8</accession>
<name>A0A4R4TKW8_9ACTN</name>
<sequence length="73" mass="8298">MLGRSLLVSEPDRAADAPAMTHRIRCDTCGQRSPRHVEFGRVQDWQLRHAAANPTHHGYTETLTRPWVVSPRP</sequence>
<evidence type="ECO:0000313" key="3">
    <source>
        <dbReference type="Proteomes" id="UP000295345"/>
    </source>
</evidence>
<dbReference type="Proteomes" id="UP000295345">
    <property type="component" value="Unassembled WGS sequence"/>
</dbReference>
<feature type="domain" description="DUF7848" evidence="1">
    <location>
        <begin position="10"/>
        <end position="72"/>
    </location>
</feature>
<evidence type="ECO:0000259" key="1">
    <source>
        <dbReference type="Pfam" id="PF25232"/>
    </source>
</evidence>
<proteinExistence type="predicted"/>